<name>B0JT65_MICAN</name>
<evidence type="ECO:0000313" key="1">
    <source>
        <dbReference type="EMBL" id="BAG01109.1"/>
    </source>
</evidence>
<sequence length="59" mass="6480">MGAEEECSYFLEYSKSCRELANIAQFLCIIAVKTPNCSIWADYFISCSSAGLSEISGQT</sequence>
<proteinExistence type="predicted"/>
<dbReference type="EMBL" id="AP009552">
    <property type="protein sequence ID" value="BAG01109.1"/>
    <property type="molecule type" value="Genomic_DNA"/>
</dbReference>
<accession>B0JT65</accession>
<dbReference type="PaxDb" id="449447-MAE_12870"/>
<dbReference type="EnsemblBacteria" id="BAG01109">
    <property type="protein sequence ID" value="BAG01109"/>
    <property type="gene ID" value="MAE_12870"/>
</dbReference>
<dbReference type="AlphaFoldDB" id="B0JT65"/>
<evidence type="ECO:0000313" key="2">
    <source>
        <dbReference type="Proteomes" id="UP000001510"/>
    </source>
</evidence>
<protein>
    <submittedName>
        <fullName evidence="1">Uncharacterized protein</fullName>
    </submittedName>
</protein>
<dbReference type="KEGG" id="mar:MAE_12870"/>
<dbReference type="HOGENOM" id="CLU_2955385_0_0_3"/>
<keyword evidence="2" id="KW-1185">Reference proteome</keyword>
<reference evidence="1 2" key="1">
    <citation type="journal article" date="2007" name="DNA Res.">
        <title>Complete genomic structure of the bloom-forming toxic cyanobacterium Microcystis aeruginosa NIES-843.</title>
        <authorList>
            <person name="Kaneko T."/>
            <person name="Nakajima N."/>
            <person name="Okamoto S."/>
            <person name="Suzuki I."/>
            <person name="Tanabe Y."/>
            <person name="Tamaoki M."/>
            <person name="Nakamura Y."/>
            <person name="Kasai F."/>
            <person name="Watanabe A."/>
            <person name="Kawashima K."/>
            <person name="Kishida Y."/>
            <person name="Ono A."/>
            <person name="Shimizu Y."/>
            <person name="Takahashi C."/>
            <person name="Minami C."/>
            <person name="Fujishiro T."/>
            <person name="Kohara M."/>
            <person name="Katoh M."/>
            <person name="Nakazaki N."/>
            <person name="Nakayama S."/>
            <person name="Yamada M."/>
            <person name="Tabata S."/>
            <person name="Watanabe M.M."/>
        </authorList>
    </citation>
    <scope>NUCLEOTIDE SEQUENCE [LARGE SCALE GENOMIC DNA]</scope>
    <source>
        <strain evidence="2">NIES-843 / IAM M-247</strain>
    </source>
</reference>
<organism evidence="1 2">
    <name type="scientific">Microcystis aeruginosa (strain NIES-843 / IAM M-2473)</name>
    <dbReference type="NCBI Taxonomy" id="449447"/>
    <lineage>
        <taxon>Bacteria</taxon>
        <taxon>Bacillati</taxon>
        <taxon>Cyanobacteriota</taxon>
        <taxon>Cyanophyceae</taxon>
        <taxon>Oscillatoriophycideae</taxon>
        <taxon>Chroococcales</taxon>
        <taxon>Microcystaceae</taxon>
        <taxon>Microcystis</taxon>
    </lineage>
</organism>
<dbReference type="Proteomes" id="UP000001510">
    <property type="component" value="Chromosome"/>
</dbReference>
<gene>
    <name evidence="1" type="ordered locus">MAE_12870</name>
</gene>